<dbReference type="RefSeq" id="WP_091309264.1">
    <property type="nucleotide sequence ID" value="NZ_FMIB01000002.1"/>
</dbReference>
<evidence type="ECO:0000313" key="2">
    <source>
        <dbReference type="Proteomes" id="UP000198605"/>
    </source>
</evidence>
<protein>
    <submittedName>
        <fullName evidence="1">Uncharacterized protein</fullName>
    </submittedName>
</protein>
<proteinExistence type="predicted"/>
<organism evidence="1 2">
    <name type="scientific">Micromonospora chersina</name>
    <dbReference type="NCBI Taxonomy" id="47854"/>
    <lineage>
        <taxon>Bacteria</taxon>
        <taxon>Bacillati</taxon>
        <taxon>Actinomycetota</taxon>
        <taxon>Actinomycetes</taxon>
        <taxon>Micromonosporales</taxon>
        <taxon>Micromonosporaceae</taxon>
        <taxon>Micromonospora</taxon>
    </lineage>
</organism>
<dbReference type="STRING" id="47854.GA0070603_1541"/>
<name>A0A1C6UGN6_9ACTN</name>
<dbReference type="OrthoDB" id="3398915at2"/>
<dbReference type="EMBL" id="FMIB01000002">
    <property type="protein sequence ID" value="SCL53142.1"/>
    <property type="molecule type" value="Genomic_DNA"/>
</dbReference>
<dbReference type="Proteomes" id="UP000198605">
    <property type="component" value="Unassembled WGS sequence"/>
</dbReference>
<dbReference type="AlphaFoldDB" id="A0A1C6UGN6"/>
<reference evidence="2" key="1">
    <citation type="submission" date="2016-06" db="EMBL/GenBank/DDBJ databases">
        <authorList>
            <person name="Varghese N."/>
            <person name="Submissions Spin"/>
        </authorList>
    </citation>
    <scope>NUCLEOTIDE SEQUENCE [LARGE SCALE GENOMIC DNA]</scope>
    <source>
        <strain evidence="2">DSM 44151</strain>
    </source>
</reference>
<evidence type="ECO:0000313" key="1">
    <source>
        <dbReference type="EMBL" id="SCL53142.1"/>
    </source>
</evidence>
<keyword evidence="2" id="KW-1185">Reference proteome</keyword>
<dbReference type="GeneID" id="43278206"/>
<sequence>MGWLDRLLGGPESARQDVAERLTTYGPFRTTTETVGLDDRETVRRWLRDLDPDLRQQVHVRRPWGVIAAVSDHRDPVGVVMQEPGGRAWGAYVPGADRREHLTPEQVEAVMLAALTSTGRPDGPDWRPIG</sequence>
<accession>A0A1C6UGN6</accession>
<gene>
    <name evidence="1" type="ORF">GA0070603_1541</name>
</gene>